<gene>
    <name evidence="2" type="ORF">HJC23_011242</name>
</gene>
<protein>
    <submittedName>
        <fullName evidence="2">Uncharacterized protein</fullName>
    </submittedName>
</protein>
<dbReference type="Proteomes" id="UP001516023">
    <property type="component" value="Unassembled WGS sequence"/>
</dbReference>
<comment type="caution">
    <text evidence="2">The sequence shown here is derived from an EMBL/GenBank/DDBJ whole genome shotgun (WGS) entry which is preliminary data.</text>
</comment>
<proteinExistence type="predicted"/>
<name>A0ABD3QWH3_9STRA</name>
<dbReference type="EMBL" id="JABMIG020000008">
    <property type="protein sequence ID" value="KAL3804314.1"/>
    <property type="molecule type" value="Genomic_DNA"/>
</dbReference>
<evidence type="ECO:0000313" key="2">
    <source>
        <dbReference type="EMBL" id="KAL3804314.1"/>
    </source>
</evidence>
<evidence type="ECO:0000313" key="3">
    <source>
        <dbReference type="Proteomes" id="UP001516023"/>
    </source>
</evidence>
<organism evidence="2 3">
    <name type="scientific">Cyclotella cryptica</name>
    <dbReference type="NCBI Taxonomy" id="29204"/>
    <lineage>
        <taxon>Eukaryota</taxon>
        <taxon>Sar</taxon>
        <taxon>Stramenopiles</taxon>
        <taxon>Ochrophyta</taxon>
        <taxon>Bacillariophyta</taxon>
        <taxon>Coscinodiscophyceae</taxon>
        <taxon>Thalassiosirophycidae</taxon>
        <taxon>Stephanodiscales</taxon>
        <taxon>Stephanodiscaceae</taxon>
        <taxon>Cyclotella</taxon>
    </lineage>
</organism>
<reference evidence="2 3" key="1">
    <citation type="journal article" date="2020" name="G3 (Bethesda)">
        <title>Improved Reference Genome for Cyclotella cryptica CCMP332, a Model for Cell Wall Morphogenesis, Salinity Adaptation, and Lipid Production in Diatoms (Bacillariophyta).</title>
        <authorList>
            <person name="Roberts W.R."/>
            <person name="Downey K.M."/>
            <person name="Ruck E.C."/>
            <person name="Traller J.C."/>
            <person name="Alverson A.J."/>
        </authorList>
    </citation>
    <scope>NUCLEOTIDE SEQUENCE [LARGE SCALE GENOMIC DNA]</scope>
    <source>
        <strain evidence="2 3">CCMP332</strain>
    </source>
</reference>
<keyword evidence="3" id="KW-1185">Reference proteome</keyword>
<accession>A0ABD3QWH3</accession>
<evidence type="ECO:0000256" key="1">
    <source>
        <dbReference type="SAM" id="MobiDB-lite"/>
    </source>
</evidence>
<dbReference type="AlphaFoldDB" id="A0ABD3QWH3"/>
<feature type="region of interest" description="Disordered" evidence="1">
    <location>
        <begin position="1"/>
        <end position="22"/>
    </location>
</feature>
<sequence length="65" mass="7458">MDVEKKGRTSVSDSNAEMTRATDKLSIVSPTLRLQDEKRADRDQVAPMFLPPICLVFNFRFKVEK</sequence>